<reference evidence="1" key="1">
    <citation type="submission" date="2020-01" db="EMBL/GenBank/DDBJ databases">
        <authorList>
            <consortium name="DOE Joint Genome Institute"/>
            <person name="Haridas S."/>
            <person name="Albert R."/>
            <person name="Binder M."/>
            <person name="Bloem J."/>
            <person name="Labutti K."/>
            <person name="Salamov A."/>
            <person name="Andreopoulos B."/>
            <person name="Baker S.E."/>
            <person name="Barry K."/>
            <person name="Bills G."/>
            <person name="Bluhm B.H."/>
            <person name="Cannon C."/>
            <person name="Castanera R."/>
            <person name="Culley D.E."/>
            <person name="Daum C."/>
            <person name="Ezra D."/>
            <person name="Gonzalez J.B."/>
            <person name="Henrissat B."/>
            <person name="Kuo A."/>
            <person name="Liang C."/>
            <person name="Lipzen A."/>
            <person name="Lutzoni F."/>
            <person name="Magnuson J."/>
            <person name="Mondo S."/>
            <person name="Nolan M."/>
            <person name="Ohm R."/>
            <person name="Pangilinan J."/>
            <person name="Park H.-J."/>
            <person name="Ramirez L."/>
            <person name="Alfaro M."/>
            <person name="Sun H."/>
            <person name="Tritt A."/>
            <person name="Yoshinaga Y."/>
            <person name="Zwiers L.-H."/>
            <person name="Turgeon B.G."/>
            <person name="Goodwin S.B."/>
            <person name="Spatafora J.W."/>
            <person name="Crous P.W."/>
            <person name="Grigoriev I.V."/>
        </authorList>
    </citation>
    <scope>NUCLEOTIDE SEQUENCE</scope>
    <source>
        <strain evidence="1">IPT5</strain>
    </source>
</reference>
<dbReference type="Proteomes" id="UP000799423">
    <property type="component" value="Unassembled WGS sequence"/>
</dbReference>
<organism evidence="1 2">
    <name type="scientific">Plenodomus tracheiphilus IPT5</name>
    <dbReference type="NCBI Taxonomy" id="1408161"/>
    <lineage>
        <taxon>Eukaryota</taxon>
        <taxon>Fungi</taxon>
        <taxon>Dikarya</taxon>
        <taxon>Ascomycota</taxon>
        <taxon>Pezizomycotina</taxon>
        <taxon>Dothideomycetes</taxon>
        <taxon>Pleosporomycetidae</taxon>
        <taxon>Pleosporales</taxon>
        <taxon>Pleosporineae</taxon>
        <taxon>Leptosphaeriaceae</taxon>
        <taxon>Plenodomus</taxon>
    </lineage>
</organism>
<accession>A0A6A7BAA4</accession>
<dbReference type="SUPFAM" id="SSF53335">
    <property type="entry name" value="S-adenosyl-L-methionine-dependent methyltransferases"/>
    <property type="match status" value="1"/>
</dbReference>
<keyword evidence="2" id="KW-1185">Reference proteome</keyword>
<evidence type="ECO:0000313" key="2">
    <source>
        <dbReference type="Proteomes" id="UP000799423"/>
    </source>
</evidence>
<dbReference type="OrthoDB" id="3737176at2759"/>
<proteinExistence type="predicted"/>
<dbReference type="Pfam" id="PF13489">
    <property type="entry name" value="Methyltransf_23"/>
    <property type="match status" value="1"/>
</dbReference>
<dbReference type="Gene3D" id="3.40.50.150">
    <property type="entry name" value="Vaccinia Virus protein VP39"/>
    <property type="match status" value="1"/>
</dbReference>
<gene>
    <name evidence="1" type="ORF">T440DRAFT_528532</name>
</gene>
<dbReference type="CDD" id="cd02440">
    <property type="entry name" value="AdoMet_MTases"/>
    <property type="match status" value="1"/>
</dbReference>
<sequence>MEFLNAGKSILLKKFKKPPNNAQYVLKRDYAGSSRYVTEHASSHLLSVANCLRLNLSFFLWKDLLRFNLHPDISQELSSNANIADVATGTGIWMLDLSREVPSSTSIHGLDIDLSQCPPPASFPPNVKITKWDMFTPPPAELVGTFDVVHLRLVTLVIKNNDPTALITNVAQLLKPGGYLQWDEIDTTGMHIESPDDVDFEAVSKLFRATKIPKGTRGRDDWQWNLGSYFSTLGFPQSALHTFKYEGAVARYWHDMYMVSWEEFITRVMGGLKQNRELINHAVDESQKGVHVMYPKLVWVAKKQEA</sequence>
<protein>
    <recommendedName>
        <fullName evidence="3">S-adenosyl-L-methionine-dependent methyltransferase</fullName>
    </recommendedName>
</protein>
<dbReference type="EMBL" id="MU006302">
    <property type="protein sequence ID" value="KAF2851335.1"/>
    <property type="molecule type" value="Genomic_DNA"/>
</dbReference>
<dbReference type="InterPro" id="IPR029063">
    <property type="entry name" value="SAM-dependent_MTases_sf"/>
</dbReference>
<dbReference type="AlphaFoldDB" id="A0A6A7BAA4"/>
<evidence type="ECO:0008006" key="3">
    <source>
        <dbReference type="Google" id="ProtNLM"/>
    </source>
</evidence>
<name>A0A6A7BAA4_9PLEO</name>
<evidence type="ECO:0000313" key="1">
    <source>
        <dbReference type="EMBL" id="KAF2851335.1"/>
    </source>
</evidence>